<reference evidence="4" key="1">
    <citation type="journal article" date="2019" name="Int. J. Syst. Evol. Microbiol.">
        <title>The Global Catalogue of Microorganisms (GCM) 10K type strain sequencing project: providing services to taxonomists for standard genome sequencing and annotation.</title>
        <authorList>
            <consortium name="The Broad Institute Genomics Platform"/>
            <consortium name="The Broad Institute Genome Sequencing Center for Infectious Disease"/>
            <person name="Wu L."/>
            <person name="Ma J."/>
        </authorList>
    </citation>
    <scope>NUCLEOTIDE SEQUENCE [LARGE SCALE GENOMIC DNA]</scope>
    <source>
        <strain evidence="4">CGMCC 1.16275</strain>
    </source>
</reference>
<gene>
    <name evidence="3" type="ORF">ACFQPS_13795</name>
</gene>
<evidence type="ECO:0000313" key="4">
    <source>
        <dbReference type="Proteomes" id="UP001596456"/>
    </source>
</evidence>
<organism evidence="3 4">
    <name type="scientific">Rhodocista pekingensis</name>
    <dbReference type="NCBI Taxonomy" id="201185"/>
    <lineage>
        <taxon>Bacteria</taxon>
        <taxon>Pseudomonadati</taxon>
        <taxon>Pseudomonadota</taxon>
        <taxon>Alphaproteobacteria</taxon>
        <taxon>Rhodospirillales</taxon>
        <taxon>Azospirillaceae</taxon>
        <taxon>Rhodocista</taxon>
    </lineage>
</organism>
<protein>
    <submittedName>
        <fullName evidence="3">Tripartite tricarboxylate transporter TctB family protein</fullName>
    </submittedName>
</protein>
<keyword evidence="4" id="KW-1185">Reference proteome</keyword>
<feature type="transmembrane region" description="Helical" evidence="1">
    <location>
        <begin position="12"/>
        <end position="30"/>
    </location>
</feature>
<feature type="domain" description="DUF1468" evidence="2">
    <location>
        <begin position="13"/>
        <end position="145"/>
    </location>
</feature>
<accession>A0ABW2KY44</accession>
<keyword evidence="1" id="KW-0812">Transmembrane</keyword>
<keyword evidence="1" id="KW-1133">Transmembrane helix</keyword>
<feature type="transmembrane region" description="Helical" evidence="1">
    <location>
        <begin position="42"/>
        <end position="62"/>
    </location>
</feature>
<evidence type="ECO:0000259" key="2">
    <source>
        <dbReference type="Pfam" id="PF07331"/>
    </source>
</evidence>
<sequence>MRALRIRSPQDVAGGLVLVVLAAIAAWQAADLDMGRTSRMGPGYFPTVLSGLIALFGGGIALRGLRVRGDGIAPFRWRRLLPVLLAIILFSLLIRPAGLVLASVVLLLVASVAAPDFRWRGTLIFGAGLILFAVILFPILLGLPLSIWPRF</sequence>
<keyword evidence="1" id="KW-0472">Membrane</keyword>
<evidence type="ECO:0000256" key="1">
    <source>
        <dbReference type="SAM" id="Phobius"/>
    </source>
</evidence>
<dbReference type="EMBL" id="JBHTCM010000014">
    <property type="protein sequence ID" value="MFC7334235.1"/>
    <property type="molecule type" value="Genomic_DNA"/>
</dbReference>
<feature type="transmembrane region" description="Helical" evidence="1">
    <location>
        <begin position="122"/>
        <end position="148"/>
    </location>
</feature>
<evidence type="ECO:0000313" key="3">
    <source>
        <dbReference type="EMBL" id="MFC7334235.1"/>
    </source>
</evidence>
<dbReference type="InterPro" id="IPR009936">
    <property type="entry name" value="DUF1468"/>
</dbReference>
<name>A0ABW2KY44_9PROT</name>
<comment type="caution">
    <text evidence="3">The sequence shown here is derived from an EMBL/GenBank/DDBJ whole genome shotgun (WGS) entry which is preliminary data.</text>
</comment>
<dbReference type="RefSeq" id="WP_377359800.1">
    <property type="nucleotide sequence ID" value="NZ_JBHTCM010000014.1"/>
</dbReference>
<dbReference type="Proteomes" id="UP001596456">
    <property type="component" value="Unassembled WGS sequence"/>
</dbReference>
<feature type="transmembrane region" description="Helical" evidence="1">
    <location>
        <begin position="83"/>
        <end position="110"/>
    </location>
</feature>
<proteinExistence type="predicted"/>
<dbReference type="Pfam" id="PF07331">
    <property type="entry name" value="TctB"/>
    <property type="match status" value="1"/>
</dbReference>